<reference evidence="1" key="1">
    <citation type="submission" date="2021-07" db="EMBL/GenBank/DDBJ databases">
        <title>Draft genome sequence of carbapenem-resistant Aeromonas spp. in Japan.</title>
        <authorList>
            <person name="Maehana S."/>
            <person name="Suzuki M."/>
            <person name="Kitasato H."/>
        </authorList>
    </citation>
    <scope>NUCLEOTIDE SEQUENCE</scope>
    <source>
        <strain evidence="1">KAM348</strain>
    </source>
</reference>
<comment type="caution">
    <text evidence="1">The sequence shown here is derived from an EMBL/GenBank/DDBJ whole genome shotgun (WGS) entry which is preliminary data.</text>
</comment>
<dbReference type="AlphaFoldDB" id="A0AAI9P8P9"/>
<evidence type="ECO:0000313" key="1">
    <source>
        <dbReference type="EMBL" id="GJA53282.1"/>
    </source>
</evidence>
<name>A0AAI9P8P9_AERCA</name>
<dbReference type="RefSeq" id="WP_223919444.1">
    <property type="nucleotide sequence ID" value="NZ_BPNL01000005.1"/>
</dbReference>
<dbReference type="InterPro" id="IPR010982">
    <property type="entry name" value="Lambda_DNA-bd_dom_sf"/>
</dbReference>
<proteinExistence type="predicted"/>
<gene>
    <name evidence="1" type="ORF">KAM348_07050</name>
</gene>
<accession>A0AAI9P8P9</accession>
<sequence length="177" mass="19988">MSSPNVLPAWLAALQQAVKSSSLATVAQRLGVSRTMVSQVCNQKYPGDLERVQKLVEGVYLSCTVMCPILGEIRQDQCLAHQARSNVSSNPLYIQVYKACRSGCPHSRIPEEKQLKRPVRLQVEDETVELYQASRVIRRLRFQADGDDRELVKLLSNELEHVAMRLNQLLKKQGESK</sequence>
<evidence type="ECO:0000313" key="2">
    <source>
        <dbReference type="Proteomes" id="UP000887009"/>
    </source>
</evidence>
<dbReference type="CDD" id="cd00093">
    <property type="entry name" value="HTH_XRE"/>
    <property type="match status" value="1"/>
</dbReference>
<dbReference type="InterPro" id="IPR001387">
    <property type="entry name" value="Cro/C1-type_HTH"/>
</dbReference>
<organism evidence="1 2">
    <name type="scientific">Aeromonas caviae</name>
    <name type="common">Aeromonas punctata</name>
    <dbReference type="NCBI Taxonomy" id="648"/>
    <lineage>
        <taxon>Bacteria</taxon>
        <taxon>Pseudomonadati</taxon>
        <taxon>Pseudomonadota</taxon>
        <taxon>Gammaproteobacteria</taxon>
        <taxon>Aeromonadales</taxon>
        <taxon>Aeromonadaceae</taxon>
        <taxon>Aeromonas</taxon>
    </lineage>
</organism>
<dbReference type="EMBL" id="BPNL01000005">
    <property type="protein sequence ID" value="GJA53282.1"/>
    <property type="molecule type" value="Genomic_DNA"/>
</dbReference>
<dbReference type="Proteomes" id="UP000887009">
    <property type="component" value="Unassembled WGS sequence"/>
</dbReference>
<protein>
    <submittedName>
        <fullName evidence="1">Transcriptional regulator</fullName>
    </submittedName>
</protein>
<dbReference type="Gene3D" id="1.10.260.40">
    <property type="entry name" value="lambda repressor-like DNA-binding domains"/>
    <property type="match status" value="1"/>
</dbReference>
<dbReference type="GO" id="GO:0003677">
    <property type="term" value="F:DNA binding"/>
    <property type="evidence" value="ECO:0007669"/>
    <property type="project" value="InterPro"/>
</dbReference>